<name>A0A915I6S1_ROMCU</name>
<sequence length="84" mass="9750">MIDGRLNVNNTKHVSIYNTNKFVQCEFALLLRKITSLFRLVDDGPKIFYDLKTWNTILITLGRGGVCNAFRNDELDRSFYSFVV</sequence>
<dbReference type="Proteomes" id="UP000887565">
    <property type="component" value="Unplaced"/>
</dbReference>
<dbReference type="AlphaFoldDB" id="A0A915I6S1"/>
<reference evidence="2" key="1">
    <citation type="submission" date="2022-11" db="UniProtKB">
        <authorList>
            <consortium name="WormBaseParasite"/>
        </authorList>
    </citation>
    <scope>IDENTIFICATION</scope>
</reference>
<keyword evidence="1" id="KW-1185">Reference proteome</keyword>
<evidence type="ECO:0000313" key="2">
    <source>
        <dbReference type="WBParaSite" id="nRc.2.0.1.t09059-RA"/>
    </source>
</evidence>
<evidence type="ECO:0000313" key="1">
    <source>
        <dbReference type="Proteomes" id="UP000887565"/>
    </source>
</evidence>
<protein>
    <submittedName>
        <fullName evidence="2">Uncharacterized protein</fullName>
    </submittedName>
</protein>
<dbReference type="WBParaSite" id="nRc.2.0.1.t09059-RA">
    <property type="protein sequence ID" value="nRc.2.0.1.t09059-RA"/>
    <property type="gene ID" value="nRc.2.0.1.g09059"/>
</dbReference>
<accession>A0A915I6S1</accession>
<organism evidence="1 2">
    <name type="scientific">Romanomermis culicivorax</name>
    <name type="common">Nematode worm</name>
    <dbReference type="NCBI Taxonomy" id="13658"/>
    <lineage>
        <taxon>Eukaryota</taxon>
        <taxon>Metazoa</taxon>
        <taxon>Ecdysozoa</taxon>
        <taxon>Nematoda</taxon>
        <taxon>Enoplea</taxon>
        <taxon>Dorylaimia</taxon>
        <taxon>Mermithida</taxon>
        <taxon>Mermithoidea</taxon>
        <taxon>Mermithidae</taxon>
        <taxon>Romanomermis</taxon>
    </lineage>
</organism>
<proteinExistence type="predicted"/>